<reference evidence="2 3" key="1">
    <citation type="submission" date="2020-08" db="EMBL/GenBank/DDBJ databases">
        <title>Genomic Encyclopedia of Type Strains, Phase IV (KMG-V): Genome sequencing to study the core and pangenomes of soil and plant-associated prokaryotes.</title>
        <authorList>
            <person name="Whitman W."/>
        </authorList>
    </citation>
    <scope>NUCLEOTIDE SEQUENCE [LARGE SCALE GENOMIC DNA]</scope>
    <source>
        <strain evidence="2 3">X5P3</strain>
    </source>
</reference>
<evidence type="ECO:0008006" key="4">
    <source>
        <dbReference type="Google" id="ProtNLM"/>
    </source>
</evidence>
<evidence type="ECO:0000313" key="3">
    <source>
        <dbReference type="Proteomes" id="UP000584867"/>
    </source>
</evidence>
<feature type="chain" id="PRO_5030669510" description="Lipoprotein" evidence="1">
    <location>
        <begin position="24"/>
        <end position="111"/>
    </location>
</feature>
<dbReference type="EMBL" id="JACHIO010000028">
    <property type="protein sequence ID" value="MBB5066487.1"/>
    <property type="molecule type" value="Genomic_DNA"/>
</dbReference>
<feature type="signal peptide" evidence="1">
    <location>
        <begin position="1"/>
        <end position="23"/>
    </location>
</feature>
<accession>A0A7W7ZUM5</accession>
<dbReference type="AlphaFoldDB" id="A0A7W7ZUM5"/>
<gene>
    <name evidence="2" type="ORF">HDF15_004867</name>
</gene>
<dbReference type="PROSITE" id="PS51257">
    <property type="entry name" value="PROKAR_LIPOPROTEIN"/>
    <property type="match status" value="1"/>
</dbReference>
<comment type="caution">
    <text evidence="2">The sequence shown here is derived from an EMBL/GenBank/DDBJ whole genome shotgun (WGS) entry which is preliminary data.</text>
</comment>
<dbReference type="RefSeq" id="WP_184260181.1">
    <property type="nucleotide sequence ID" value="NZ_JACHIO010000028.1"/>
</dbReference>
<dbReference type="Proteomes" id="UP000584867">
    <property type="component" value="Unassembled WGS sequence"/>
</dbReference>
<evidence type="ECO:0000313" key="2">
    <source>
        <dbReference type="EMBL" id="MBB5066487.1"/>
    </source>
</evidence>
<organism evidence="2 3">
    <name type="scientific">Granulicella mallensis</name>
    <dbReference type="NCBI Taxonomy" id="940614"/>
    <lineage>
        <taxon>Bacteria</taxon>
        <taxon>Pseudomonadati</taxon>
        <taxon>Acidobacteriota</taxon>
        <taxon>Terriglobia</taxon>
        <taxon>Terriglobales</taxon>
        <taxon>Acidobacteriaceae</taxon>
        <taxon>Granulicella</taxon>
    </lineage>
</organism>
<protein>
    <recommendedName>
        <fullName evidence="4">Lipoprotein</fullName>
    </recommendedName>
</protein>
<name>A0A7W7ZUM5_9BACT</name>
<evidence type="ECO:0000256" key="1">
    <source>
        <dbReference type="SAM" id="SignalP"/>
    </source>
</evidence>
<keyword evidence="1" id="KW-0732">Signal</keyword>
<proteinExistence type="predicted"/>
<sequence length="111" mass="12218">MKLNRVVLTAASSLFLFAGLGCAKHYAPPPPPPPPIAQVPPLVQLAEHNGVETGRSDGARAAKSGAPYDARRTRAFHDCPGYDPHLGPFEPYRNAFRDAYLRGYDQGYRRR</sequence>